<name>A0ABT1Y2I2_9FIRM</name>
<reference evidence="1 2" key="1">
    <citation type="submission" date="2022-08" db="EMBL/GenBank/DDBJ databases">
        <title>Proteogenomics of the novel Dehalobacterium formicoaceticum strain EZ94 highlights a key role of methyltransferases during anaerobic dichloromethane degradation.</title>
        <authorList>
            <person name="Wasmund K."/>
        </authorList>
    </citation>
    <scope>NUCLEOTIDE SEQUENCE [LARGE SCALE GENOMIC DNA]</scope>
    <source>
        <strain evidence="1 2">EZ94</strain>
    </source>
</reference>
<dbReference type="SUPFAM" id="SSF52096">
    <property type="entry name" value="ClpP/crotonase"/>
    <property type="match status" value="1"/>
</dbReference>
<gene>
    <name evidence="1" type="ORF">NVS47_01325</name>
</gene>
<proteinExistence type="predicted"/>
<dbReference type="Proteomes" id="UP001524944">
    <property type="component" value="Unassembled WGS sequence"/>
</dbReference>
<sequence length="235" mass="27359">MNEHDPTLNFAPDFFVEDRLAFLFLGKDSGLKAIIPEIDQGLINGEILACALVTRGKEDPCSISPMMKRILLNWLWELTIPTVFVATKGHYEENWVELMMCCDIRLGKKELTMQFPWEVSPPAFDLEERCQVLMGVEGRKSDYHQLTQGIFGGDELYEMGFFNHLLGQEDPLPEVKLFFRKIIGDKSRDQIKAIVDCFHYYKKLGLKTYRDLLLEEEARQFCRLAAREFWHKDRG</sequence>
<keyword evidence="2" id="KW-1185">Reference proteome</keyword>
<protein>
    <submittedName>
        <fullName evidence="1">Uncharacterized protein</fullName>
    </submittedName>
</protein>
<evidence type="ECO:0000313" key="2">
    <source>
        <dbReference type="Proteomes" id="UP001524944"/>
    </source>
</evidence>
<dbReference type="RefSeq" id="WP_089609661.1">
    <property type="nucleotide sequence ID" value="NZ_CP022121.1"/>
</dbReference>
<dbReference type="EMBL" id="JANPWE010000001">
    <property type="protein sequence ID" value="MCR6544164.1"/>
    <property type="molecule type" value="Genomic_DNA"/>
</dbReference>
<accession>A0ABT1Y2I2</accession>
<organism evidence="1 2">
    <name type="scientific">Dehalobacterium formicoaceticum</name>
    <dbReference type="NCBI Taxonomy" id="51515"/>
    <lineage>
        <taxon>Bacteria</taxon>
        <taxon>Bacillati</taxon>
        <taxon>Bacillota</taxon>
        <taxon>Clostridia</taxon>
        <taxon>Eubacteriales</taxon>
        <taxon>Peptococcaceae</taxon>
        <taxon>Dehalobacterium</taxon>
    </lineage>
</organism>
<dbReference type="Gene3D" id="3.90.226.10">
    <property type="entry name" value="2-enoyl-CoA Hydratase, Chain A, domain 1"/>
    <property type="match status" value="1"/>
</dbReference>
<comment type="caution">
    <text evidence="1">The sequence shown here is derived from an EMBL/GenBank/DDBJ whole genome shotgun (WGS) entry which is preliminary data.</text>
</comment>
<dbReference type="InterPro" id="IPR029045">
    <property type="entry name" value="ClpP/crotonase-like_dom_sf"/>
</dbReference>
<evidence type="ECO:0000313" key="1">
    <source>
        <dbReference type="EMBL" id="MCR6544164.1"/>
    </source>
</evidence>